<keyword evidence="2" id="KW-0784">Thiamine biosynthesis</keyword>
<dbReference type="AlphaFoldDB" id="A0AA37MYX8"/>
<proteinExistence type="predicted"/>
<dbReference type="InterPro" id="IPR022998">
    <property type="entry name" value="ThiamineP_synth_TenI"/>
</dbReference>
<dbReference type="GO" id="GO:0005737">
    <property type="term" value="C:cytoplasm"/>
    <property type="evidence" value="ECO:0007669"/>
    <property type="project" value="TreeGrafter"/>
</dbReference>
<dbReference type="PANTHER" id="PTHR20857:SF15">
    <property type="entry name" value="THIAMINE-PHOSPHATE SYNTHASE"/>
    <property type="match status" value="1"/>
</dbReference>
<dbReference type="Pfam" id="PF02581">
    <property type="entry name" value="TMP-TENI"/>
    <property type="match status" value="1"/>
</dbReference>
<dbReference type="SUPFAM" id="SSF51391">
    <property type="entry name" value="Thiamin phosphate synthase"/>
    <property type="match status" value="1"/>
</dbReference>
<comment type="pathway">
    <text evidence="1">Cofactor biosynthesis; thiamine diphosphate biosynthesis.</text>
</comment>
<evidence type="ECO:0000256" key="1">
    <source>
        <dbReference type="ARBA" id="ARBA00004948"/>
    </source>
</evidence>
<evidence type="ECO:0000313" key="4">
    <source>
        <dbReference type="EMBL" id="GJN64560.1"/>
    </source>
</evidence>
<sequence length="230" mass="24477">MEISAEKLRLYAVIDCAKLNGPALERAVEELLSGGVTCLELEVEGEGFSPEDFAAQAQAVRPLCQRFQAPLLIRNSPSVAQLSGADGVRLDWSAAGVAEARSLLGPAKFIGSSAHDVKEAILAQRQGADFLVCGSVFGSSAQTDAVVALERPELWRICKAAGMPVIAAGGITPQNAPLLIATGIVGIAVSRSLFYAPNKLIAAHELRGLAERICAYQEEPPIINYRRRNR</sequence>
<dbReference type="Gene3D" id="3.20.20.70">
    <property type="entry name" value="Aldolase class I"/>
    <property type="match status" value="1"/>
</dbReference>
<evidence type="ECO:0000256" key="2">
    <source>
        <dbReference type="ARBA" id="ARBA00022977"/>
    </source>
</evidence>
<dbReference type="CDD" id="cd00564">
    <property type="entry name" value="TMP_TenI"/>
    <property type="match status" value="1"/>
</dbReference>
<comment type="caution">
    <text evidence="4">The sequence shown here is derived from an EMBL/GenBank/DDBJ whole genome shotgun (WGS) entry which is preliminary data.</text>
</comment>
<dbReference type="RefSeq" id="WP_238316755.1">
    <property type="nucleotide sequence ID" value="NZ_BQKV01000036.1"/>
</dbReference>
<dbReference type="Proteomes" id="UP001055185">
    <property type="component" value="Unassembled WGS sequence"/>
</dbReference>
<gene>
    <name evidence="4" type="primary">thiE_2</name>
    <name evidence="4" type="ORF">JCM17207_11850</name>
</gene>
<dbReference type="InterPro" id="IPR013785">
    <property type="entry name" value="Aldolase_TIM"/>
</dbReference>
<feature type="domain" description="Thiamine phosphate synthase/TenI" evidence="3">
    <location>
        <begin position="10"/>
        <end position="192"/>
    </location>
</feature>
<dbReference type="PANTHER" id="PTHR20857">
    <property type="entry name" value="THIAMINE-PHOSPHATE PYROPHOSPHORYLASE"/>
    <property type="match status" value="1"/>
</dbReference>
<dbReference type="InterPro" id="IPR036206">
    <property type="entry name" value="ThiamineP_synth_sf"/>
</dbReference>
<organism evidence="4 5">
    <name type="scientific">Faecalibacterium gallinarum</name>
    <dbReference type="NCBI Taxonomy" id="2903556"/>
    <lineage>
        <taxon>Bacteria</taxon>
        <taxon>Bacillati</taxon>
        <taxon>Bacillota</taxon>
        <taxon>Clostridia</taxon>
        <taxon>Eubacteriales</taxon>
        <taxon>Oscillospiraceae</taxon>
        <taxon>Faecalibacterium</taxon>
    </lineage>
</organism>
<dbReference type="GO" id="GO:0004789">
    <property type="term" value="F:thiamine-phosphate diphosphorylase activity"/>
    <property type="evidence" value="ECO:0007669"/>
    <property type="project" value="TreeGrafter"/>
</dbReference>
<reference evidence="4" key="1">
    <citation type="journal article" date="2022" name="Int. J. Syst. Evol. Microbiol.">
        <title>Genome-based, phenotypic and chemotaxonomic classification of Faecalibacterium strains: proposal of three novel species Faecalibacterium duncaniae sp. nov., Faecalibacterium hattorii sp. nov. and Faecalibacterium gallinarum sp. nov. .</title>
        <authorList>
            <person name="Sakamoto M."/>
            <person name="Sakurai N."/>
            <person name="Tanno H."/>
            <person name="Iino T."/>
            <person name="Ohkuma M."/>
            <person name="Endo A."/>
        </authorList>
    </citation>
    <scope>NUCLEOTIDE SEQUENCE</scope>
    <source>
        <strain evidence="4">JCM 17207</strain>
    </source>
</reference>
<keyword evidence="5" id="KW-1185">Reference proteome</keyword>
<name>A0AA37MYX8_9FIRM</name>
<accession>A0AA37MYX8</accession>
<dbReference type="GO" id="GO:0009228">
    <property type="term" value="P:thiamine biosynthetic process"/>
    <property type="evidence" value="ECO:0007669"/>
    <property type="project" value="UniProtKB-KW"/>
</dbReference>
<dbReference type="EMBL" id="BQKV01000036">
    <property type="protein sequence ID" value="GJN64560.1"/>
    <property type="molecule type" value="Genomic_DNA"/>
</dbReference>
<evidence type="ECO:0000313" key="5">
    <source>
        <dbReference type="Proteomes" id="UP001055185"/>
    </source>
</evidence>
<protein>
    <submittedName>
        <fullName evidence="4">Thiamine-phosphate synthase</fullName>
    </submittedName>
</protein>
<evidence type="ECO:0000259" key="3">
    <source>
        <dbReference type="Pfam" id="PF02581"/>
    </source>
</evidence>